<evidence type="ECO:0000313" key="2">
    <source>
        <dbReference type="Proteomes" id="UP000293547"/>
    </source>
</evidence>
<reference evidence="1 2" key="1">
    <citation type="journal article" date="2019" name="bioRxiv">
        <title>Genomics, evolutionary history and diagnostics of the Alternaria alternata species group including apple and Asian pear pathotypes.</title>
        <authorList>
            <person name="Armitage A.D."/>
            <person name="Cockerton H.M."/>
            <person name="Sreenivasaprasad S."/>
            <person name="Woodhall J.W."/>
            <person name="Lane C.R."/>
            <person name="Harrison R.J."/>
            <person name="Clarkson J.P."/>
        </authorList>
    </citation>
    <scope>NUCLEOTIDE SEQUENCE [LARGE SCALE GENOMIC DNA]</scope>
    <source>
        <strain evidence="1 2">FERA 650</strain>
    </source>
</reference>
<protein>
    <submittedName>
        <fullName evidence="1">Uncharacterized protein</fullName>
    </submittedName>
</protein>
<proteinExistence type="predicted"/>
<gene>
    <name evidence="1" type="ORF">AG0111_0g3754</name>
</gene>
<name>A0ACB6FSS9_9PLEO</name>
<sequence>MEVTTPTSAASPNNAPSPTTQIAKDSLMVDRACMFAQGQHEKLLNLLDGKERRTLSDWLHQYWFFCFKTAKHWGKGPKRWTAELLNFDQYHSTAPSSLPATPQDVTYPSTLHNKDEPTPPSDLCRWYIHAYEEDLDYMSEDEFDPEDDLDPDDDTFWPPWSPSEQQPSLQVHLRNALEHNDFSPTPATDLPVAIPQIAKAADEERSSELLVEALGFSIMSRNIDQIQQISEQLYDKDIDPVSLHPFHLATSFLDGSKTCCDVLFMLSVIYPGAKIHAMYINEHGHTILDNLMIAIIKSHTTARPVDVDDNFRDVERFAGEEVDICGRWDADSPCVRQLYALGHTSIPPSWKHKFCNTSIQTICHCIERMFNVMPIPLLLQTPSGLYVRRCFSTDCGKKLQLSPLHSLVMTAYHLATQGRDGEDLFGILACALCLIAEGFHPSVKADLSVAALLSIDSFVECDHVELTAAELAEEIMALPAFGIWNTKIKTGWAVLTGILRRCEAAHVAWARKENHNPEEAHDYIAAPHDEDEIMGSTEPDRMLEETHFRGDCSPCFTGEKNVGTLWSSVQAEFLSYRRLNDGLGWISQYFSMESLREKLEKDEDLVVGYTEKNLLKAHCACHGFGRYPLTLLSEAIDPNLANLDVWERATYGPLMSEY</sequence>
<dbReference type="Proteomes" id="UP000293547">
    <property type="component" value="Unassembled WGS sequence"/>
</dbReference>
<accession>A0ACB6FSS9</accession>
<organism evidence="1 2">
    <name type="scientific">Alternaria gaisen</name>
    <dbReference type="NCBI Taxonomy" id="167740"/>
    <lineage>
        <taxon>Eukaryota</taxon>
        <taxon>Fungi</taxon>
        <taxon>Dikarya</taxon>
        <taxon>Ascomycota</taxon>
        <taxon>Pezizomycotina</taxon>
        <taxon>Dothideomycetes</taxon>
        <taxon>Pleosporomycetidae</taxon>
        <taxon>Pleosporales</taxon>
        <taxon>Pleosporineae</taxon>
        <taxon>Pleosporaceae</taxon>
        <taxon>Alternaria</taxon>
        <taxon>Alternaria sect. Alternaria</taxon>
    </lineage>
</organism>
<evidence type="ECO:0000313" key="1">
    <source>
        <dbReference type="EMBL" id="KAB2107474.1"/>
    </source>
</evidence>
<keyword evidence="2" id="KW-1185">Reference proteome</keyword>
<dbReference type="EMBL" id="PDWZ02000003">
    <property type="protein sequence ID" value="KAB2107474.1"/>
    <property type="molecule type" value="Genomic_DNA"/>
</dbReference>
<comment type="caution">
    <text evidence="1">The sequence shown here is derived from an EMBL/GenBank/DDBJ whole genome shotgun (WGS) entry which is preliminary data.</text>
</comment>